<dbReference type="GO" id="GO:0006310">
    <property type="term" value="P:DNA recombination"/>
    <property type="evidence" value="ECO:0007669"/>
    <property type="project" value="UniProtKB-KW"/>
</dbReference>
<evidence type="ECO:0000313" key="3">
    <source>
        <dbReference type="EMBL" id="ARP61404.1"/>
    </source>
</evidence>
<evidence type="ECO:0000256" key="1">
    <source>
        <dbReference type="ARBA" id="ARBA00023172"/>
    </source>
</evidence>
<dbReference type="GO" id="GO:0003677">
    <property type="term" value="F:DNA binding"/>
    <property type="evidence" value="ECO:0007669"/>
    <property type="project" value="InterPro"/>
</dbReference>
<keyword evidence="3" id="KW-0614">Plasmid</keyword>
<evidence type="ECO:0000313" key="4">
    <source>
        <dbReference type="Proteomes" id="UP000194143"/>
    </source>
</evidence>
<dbReference type="Proteomes" id="UP000194143">
    <property type="component" value="Plasmid poh1"/>
</dbReference>
<dbReference type="SUPFAM" id="SSF56349">
    <property type="entry name" value="DNA breaking-rejoining enzymes"/>
    <property type="match status" value="1"/>
</dbReference>
<dbReference type="InterPro" id="IPR002104">
    <property type="entry name" value="Integrase_catalytic"/>
</dbReference>
<dbReference type="Gene3D" id="1.10.443.10">
    <property type="entry name" value="Intergrase catalytic core"/>
    <property type="match status" value="1"/>
</dbReference>
<organism evidence="3 4">
    <name type="scientific">Bacillus thuringiensis</name>
    <dbReference type="NCBI Taxonomy" id="1428"/>
    <lineage>
        <taxon>Bacteria</taxon>
        <taxon>Bacillati</taxon>
        <taxon>Bacillota</taxon>
        <taxon>Bacilli</taxon>
        <taxon>Bacillales</taxon>
        <taxon>Bacillaceae</taxon>
        <taxon>Bacillus</taxon>
        <taxon>Bacillus cereus group</taxon>
    </lineage>
</organism>
<feature type="domain" description="Tyr recombinase" evidence="2">
    <location>
        <begin position="22"/>
        <end position="90"/>
    </location>
</feature>
<keyword evidence="4" id="KW-1185">Reference proteome</keyword>
<reference evidence="3 4" key="1">
    <citation type="submission" date="2017-04" db="EMBL/GenBank/DDBJ databases">
        <title>Complete Genome Sequence of Bacillus thuringiensis type Strain ATCC 10792.</title>
        <authorList>
            <person name="Oh D.-H."/>
            <person name="Park B.-J."/>
            <person name="Shuai W."/>
            <person name="Chelliah R."/>
        </authorList>
    </citation>
    <scope>NUCLEOTIDE SEQUENCE [LARGE SCALE GENOMIC DNA]</scope>
    <source>
        <strain evidence="3 4">ATCC 10792</strain>
        <plasmid evidence="3 4">poh1</plasmid>
    </source>
</reference>
<proteinExistence type="predicted"/>
<sequence>MSIVKNSKRCCRRFNWLQKNGSQDDKPISKIQVYRQLQKAGNFAGVESLGTHTICKPFGYWFYKQTKDIAMLQEILNHSTPQITLRYIGINKIY</sequence>
<keyword evidence="1" id="KW-0233">DNA recombination</keyword>
<dbReference type="InterPro" id="IPR013762">
    <property type="entry name" value="Integrase-like_cat_sf"/>
</dbReference>
<dbReference type="InterPro" id="IPR011010">
    <property type="entry name" value="DNA_brk_join_enz"/>
</dbReference>
<protein>
    <recommendedName>
        <fullName evidence="2">Tyr recombinase domain-containing protein</fullName>
    </recommendedName>
</protein>
<gene>
    <name evidence="3" type="ORF">CAB88_30820</name>
</gene>
<accession>A0A1W6WXY6</accession>
<geneLocation type="plasmid" evidence="3 4">
    <name>poh1</name>
</geneLocation>
<dbReference type="EMBL" id="CP021062">
    <property type="protein sequence ID" value="ARP61404.1"/>
    <property type="molecule type" value="Genomic_DNA"/>
</dbReference>
<dbReference type="Pfam" id="PF00589">
    <property type="entry name" value="Phage_integrase"/>
    <property type="match status" value="1"/>
</dbReference>
<dbReference type="GO" id="GO:0015074">
    <property type="term" value="P:DNA integration"/>
    <property type="evidence" value="ECO:0007669"/>
    <property type="project" value="InterPro"/>
</dbReference>
<evidence type="ECO:0000259" key="2">
    <source>
        <dbReference type="Pfam" id="PF00589"/>
    </source>
</evidence>
<name>A0A1W6WXY6_BACTU</name>
<dbReference type="AlphaFoldDB" id="A0A1W6WXY6"/>